<name>A0ABN8IW94_9NEOP</name>
<accession>A0ABN8IW94</accession>
<proteinExistence type="predicted"/>
<reference evidence="2" key="1">
    <citation type="submission" date="2022-03" db="EMBL/GenBank/DDBJ databases">
        <authorList>
            <person name="Martin H S."/>
        </authorList>
    </citation>
    <scope>NUCLEOTIDE SEQUENCE</scope>
</reference>
<dbReference type="EMBL" id="OW152816">
    <property type="protein sequence ID" value="CAH2066819.1"/>
    <property type="molecule type" value="Genomic_DNA"/>
</dbReference>
<dbReference type="Proteomes" id="UP000837857">
    <property type="component" value="Chromosome 4"/>
</dbReference>
<evidence type="ECO:0000256" key="1">
    <source>
        <dbReference type="SAM" id="MobiDB-lite"/>
    </source>
</evidence>
<organism evidence="2 3">
    <name type="scientific">Iphiclides podalirius</name>
    <name type="common">scarce swallowtail</name>
    <dbReference type="NCBI Taxonomy" id="110791"/>
    <lineage>
        <taxon>Eukaryota</taxon>
        <taxon>Metazoa</taxon>
        <taxon>Ecdysozoa</taxon>
        <taxon>Arthropoda</taxon>
        <taxon>Hexapoda</taxon>
        <taxon>Insecta</taxon>
        <taxon>Pterygota</taxon>
        <taxon>Neoptera</taxon>
        <taxon>Endopterygota</taxon>
        <taxon>Lepidoptera</taxon>
        <taxon>Glossata</taxon>
        <taxon>Ditrysia</taxon>
        <taxon>Papilionoidea</taxon>
        <taxon>Papilionidae</taxon>
        <taxon>Papilioninae</taxon>
        <taxon>Iphiclides</taxon>
    </lineage>
</organism>
<evidence type="ECO:0000313" key="2">
    <source>
        <dbReference type="EMBL" id="CAH2066819.1"/>
    </source>
</evidence>
<evidence type="ECO:0000313" key="3">
    <source>
        <dbReference type="Proteomes" id="UP000837857"/>
    </source>
</evidence>
<gene>
    <name evidence="2" type="ORF">IPOD504_LOCUS13597</name>
</gene>
<feature type="non-terminal residue" evidence="2">
    <location>
        <position position="67"/>
    </location>
</feature>
<protein>
    <submittedName>
        <fullName evidence="2">Uncharacterized protein</fullName>
    </submittedName>
</protein>
<keyword evidence="3" id="KW-1185">Reference proteome</keyword>
<sequence>MAGGHTRDAHRWRGLRIGVGCGLRPAAPLAIRDGTEPEAAGAAGGRPRARTSSTPGYDRGAGPPGRS</sequence>
<feature type="region of interest" description="Disordered" evidence="1">
    <location>
        <begin position="30"/>
        <end position="67"/>
    </location>
</feature>